<feature type="compositionally biased region" description="Polar residues" evidence="5">
    <location>
        <begin position="475"/>
        <end position="535"/>
    </location>
</feature>
<dbReference type="SMART" id="SM00389">
    <property type="entry name" value="HOX"/>
    <property type="match status" value="1"/>
</dbReference>
<reference evidence="7" key="2">
    <citation type="submission" date="2023-05" db="EMBL/GenBank/DDBJ databases">
        <authorList>
            <consortium name="Lawrence Berkeley National Laboratory"/>
            <person name="Steindorff A."/>
            <person name="Hensen N."/>
            <person name="Bonometti L."/>
            <person name="Westerberg I."/>
            <person name="Brannstrom I.O."/>
            <person name="Guillou S."/>
            <person name="Cros-Aarteil S."/>
            <person name="Calhoun S."/>
            <person name="Haridas S."/>
            <person name="Kuo A."/>
            <person name="Mondo S."/>
            <person name="Pangilinan J."/>
            <person name="Riley R."/>
            <person name="Labutti K."/>
            <person name="Andreopoulos B."/>
            <person name="Lipzen A."/>
            <person name="Chen C."/>
            <person name="Yanf M."/>
            <person name="Daum C."/>
            <person name="Ng V."/>
            <person name="Clum A."/>
            <person name="Ohm R."/>
            <person name="Martin F."/>
            <person name="Silar P."/>
            <person name="Natvig D."/>
            <person name="Lalanne C."/>
            <person name="Gautier V."/>
            <person name="Ament-Velasquez S.L."/>
            <person name="Kruys A."/>
            <person name="Hutchinson M.I."/>
            <person name="Powell A.J."/>
            <person name="Barry K."/>
            <person name="Miller A.N."/>
            <person name="Grigoriev I.V."/>
            <person name="Debuchy R."/>
            <person name="Gladieux P."/>
            <person name="Thoren M.H."/>
            <person name="Johannesson H."/>
        </authorList>
    </citation>
    <scope>NUCLEOTIDE SEQUENCE</scope>
    <source>
        <strain evidence="7">PSN309</strain>
    </source>
</reference>
<feature type="compositionally biased region" description="Polar residues" evidence="5">
    <location>
        <begin position="584"/>
        <end position="593"/>
    </location>
</feature>
<feature type="domain" description="Homeobox" evidence="6">
    <location>
        <begin position="219"/>
        <end position="280"/>
    </location>
</feature>
<feature type="compositionally biased region" description="Polar residues" evidence="5">
    <location>
        <begin position="34"/>
        <end position="48"/>
    </location>
</feature>
<dbReference type="Pfam" id="PF00046">
    <property type="entry name" value="Homeodomain"/>
    <property type="match status" value="1"/>
</dbReference>
<keyword evidence="3 4" id="KW-0371">Homeobox</keyword>
<feature type="compositionally biased region" description="Polar residues" evidence="5">
    <location>
        <begin position="448"/>
        <end position="458"/>
    </location>
</feature>
<evidence type="ECO:0000256" key="1">
    <source>
        <dbReference type="ARBA" id="ARBA00004123"/>
    </source>
</evidence>
<gene>
    <name evidence="7" type="ORF">QBC35DRAFT_209558</name>
</gene>
<feature type="compositionally biased region" description="Polar residues" evidence="5">
    <location>
        <begin position="57"/>
        <end position="79"/>
    </location>
</feature>
<feature type="compositionally biased region" description="Polar residues" evidence="5">
    <location>
        <begin position="633"/>
        <end position="649"/>
    </location>
</feature>
<evidence type="ECO:0000256" key="4">
    <source>
        <dbReference type="RuleBase" id="RU000682"/>
    </source>
</evidence>
<name>A0AAN6WVA9_9PEZI</name>
<organism evidence="7 8">
    <name type="scientific">Podospora australis</name>
    <dbReference type="NCBI Taxonomy" id="1536484"/>
    <lineage>
        <taxon>Eukaryota</taxon>
        <taxon>Fungi</taxon>
        <taxon>Dikarya</taxon>
        <taxon>Ascomycota</taxon>
        <taxon>Pezizomycotina</taxon>
        <taxon>Sordariomycetes</taxon>
        <taxon>Sordariomycetidae</taxon>
        <taxon>Sordariales</taxon>
        <taxon>Podosporaceae</taxon>
        <taxon>Podospora</taxon>
    </lineage>
</organism>
<dbReference type="Gene3D" id="1.10.10.60">
    <property type="entry name" value="Homeodomain-like"/>
    <property type="match status" value="1"/>
</dbReference>
<evidence type="ECO:0000313" key="7">
    <source>
        <dbReference type="EMBL" id="KAK4188191.1"/>
    </source>
</evidence>
<dbReference type="GO" id="GO:0030154">
    <property type="term" value="P:cell differentiation"/>
    <property type="evidence" value="ECO:0007669"/>
    <property type="project" value="TreeGrafter"/>
</dbReference>
<proteinExistence type="inferred from homology"/>
<dbReference type="GO" id="GO:0009948">
    <property type="term" value="P:anterior/posterior axis specification"/>
    <property type="evidence" value="ECO:0007669"/>
    <property type="project" value="TreeGrafter"/>
</dbReference>
<dbReference type="GO" id="GO:0000977">
    <property type="term" value="F:RNA polymerase II transcription regulatory region sequence-specific DNA binding"/>
    <property type="evidence" value="ECO:0007669"/>
    <property type="project" value="TreeGrafter"/>
</dbReference>
<keyword evidence="3 4" id="KW-0539">Nucleus</keyword>
<dbReference type="GO" id="GO:0006357">
    <property type="term" value="P:regulation of transcription by RNA polymerase II"/>
    <property type="evidence" value="ECO:0007669"/>
    <property type="project" value="TreeGrafter"/>
</dbReference>
<feature type="compositionally biased region" description="Polar residues" evidence="5">
    <location>
        <begin position="614"/>
        <end position="623"/>
    </location>
</feature>
<dbReference type="AlphaFoldDB" id="A0AAN6WVA9"/>
<feature type="compositionally biased region" description="Polar residues" evidence="5">
    <location>
        <begin position="555"/>
        <end position="566"/>
    </location>
</feature>
<evidence type="ECO:0000256" key="2">
    <source>
        <dbReference type="ARBA" id="ARBA00010341"/>
    </source>
</evidence>
<dbReference type="InterPro" id="IPR047152">
    <property type="entry name" value="Caudal_homeobox"/>
</dbReference>
<feature type="compositionally biased region" description="Polar residues" evidence="5">
    <location>
        <begin position="375"/>
        <end position="417"/>
    </location>
</feature>
<accession>A0AAN6WVA9</accession>
<feature type="compositionally biased region" description="Low complexity" evidence="5">
    <location>
        <begin position="567"/>
        <end position="580"/>
    </location>
</feature>
<reference evidence="7" key="1">
    <citation type="journal article" date="2023" name="Mol. Phylogenet. Evol.">
        <title>Genome-scale phylogeny and comparative genomics of the fungal order Sordariales.</title>
        <authorList>
            <person name="Hensen N."/>
            <person name="Bonometti L."/>
            <person name="Westerberg I."/>
            <person name="Brannstrom I.O."/>
            <person name="Guillou S."/>
            <person name="Cros-Aarteil S."/>
            <person name="Calhoun S."/>
            <person name="Haridas S."/>
            <person name="Kuo A."/>
            <person name="Mondo S."/>
            <person name="Pangilinan J."/>
            <person name="Riley R."/>
            <person name="LaButti K."/>
            <person name="Andreopoulos B."/>
            <person name="Lipzen A."/>
            <person name="Chen C."/>
            <person name="Yan M."/>
            <person name="Daum C."/>
            <person name="Ng V."/>
            <person name="Clum A."/>
            <person name="Steindorff A."/>
            <person name="Ohm R.A."/>
            <person name="Martin F."/>
            <person name="Silar P."/>
            <person name="Natvig D.O."/>
            <person name="Lalanne C."/>
            <person name="Gautier V."/>
            <person name="Ament-Velasquez S.L."/>
            <person name="Kruys A."/>
            <person name="Hutchinson M.I."/>
            <person name="Powell A.J."/>
            <person name="Barry K."/>
            <person name="Miller A.N."/>
            <person name="Grigoriev I.V."/>
            <person name="Debuchy R."/>
            <person name="Gladieux P."/>
            <person name="Hiltunen Thoren M."/>
            <person name="Johannesson H."/>
        </authorList>
    </citation>
    <scope>NUCLEOTIDE SEQUENCE</scope>
    <source>
        <strain evidence="7">PSN309</strain>
    </source>
</reference>
<evidence type="ECO:0000313" key="8">
    <source>
        <dbReference type="Proteomes" id="UP001302126"/>
    </source>
</evidence>
<evidence type="ECO:0000259" key="6">
    <source>
        <dbReference type="PROSITE" id="PS50071"/>
    </source>
</evidence>
<evidence type="ECO:0000256" key="5">
    <source>
        <dbReference type="SAM" id="MobiDB-lite"/>
    </source>
</evidence>
<feature type="region of interest" description="Disordered" evidence="5">
    <location>
        <begin position="375"/>
        <end position="458"/>
    </location>
</feature>
<feature type="region of interest" description="Disordered" evidence="5">
    <location>
        <begin position="34"/>
        <end position="221"/>
    </location>
</feature>
<feature type="region of interest" description="Disordered" evidence="5">
    <location>
        <begin position="471"/>
        <end position="706"/>
    </location>
</feature>
<keyword evidence="8" id="KW-1185">Reference proteome</keyword>
<feature type="compositionally biased region" description="Low complexity" evidence="5">
    <location>
        <begin position="689"/>
        <end position="706"/>
    </location>
</feature>
<comment type="similarity">
    <text evidence="2">Belongs to the Caudal homeobox family.</text>
</comment>
<dbReference type="PROSITE" id="PS50071">
    <property type="entry name" value="HOMEOBOX_2"/>
    <property type="match status" value="1"/>
</dbReference>
<dbReference type="InterPro" id="IPR001356">
    <property type="entry name" value="HD"/>
</dbReference>
<dbReference type="GO" id="GO:0003700">
    <property type="term" value="F:DNA-binding transcription factor activity"/>
    <property type="evidence" value="ECO:0007669"/>
    <property type="project" value="TreeGrafter"/>
</dbReference>
<sequence length="706" mass="76543">MLVTRQSATEQSPWSISKFETAFHKSAESLRMSNNFDSATQPDWQGQYSFLPPGENTIYSQTYDHVTASSDHADSQAQPRSVAAPSSALDIEPKQESSPLGHRLDPLGLRQPKQPSPIPEQPENPGEQYAQKAAESVREESLVSSETPGLSLGSHPLSSVSSAGQNSEAAPVQPGNDSETIIKEEDEEVVDDEEMVEGEGEGEGEAQTQPQTAAERTAQRRKMKRFRLTHQQTRFLMSEFAKQPHPDAAHRERLSREIPGLSPRQVQVWFQNRRAKIKRLTADDRERMIKMRAVPEDFDNLGALHSPYGAVHGLGAPMTSPVDLGGSAYADHMMRPLMVDVRRSDGDDHLSPTGLSPAFGNIGFNHSGSLNTPDILSPLSPTSTDHRYSYSSHISNTPLSGGPRTSNPFARQPSLDTGMQMHSHHSRQQIRPLQPLQLRETMTRSRSDTLQSPLRSSMSWKGDSLDYTTYHGGNASPQLGSRSHGLYQQDQVGGSSSNGLPYDSTNYSSSTVQSPTHMSYPNFQSTSMQQNQQRTSRMRAASASGLPLGLDLRTQFRSAVGSGSMQSSGHSPGSRTSSTPQLGGVSSSYTASFPSAPLTAPVDFSLPRTPGGYRSSNDYSMPQMSAPIAPPNDFSQAFQASMNNSSSRTPMRDTFGGGPLGLGQNQSSGDRGDEYSQDPLGMKRKRSFTATSSTANTGATAYGSAA</sequence>
<dbReference type="Proteomes" id="UP001302126">
    <property type="component" value="Unassembled WGS sequence"/>
</dbReference>
<dbReference type="CDD" id="cd00086">
    <property type="entry name" value="homeodomain"/>
    <property type="match status" value="1"/>
</dbReference>
<comment type="caution">
    <text evidence="7">The sequence shown here is derived from an EMBL/GenBank/DDBJ whole genome shotgun (WGS) entry which is preliminary data.</text>
</comment>
<dbReference type="PANTHER" id="PTHR24332:SF9">
    <property type="entry name" value="HOMEOTIC PROTEIN CAUDAL"/>
    <property type="match status" value="1"/>
</dbReference>
<protein>
    <submittedName>
        <fullName evidence="7">Pah2 homeobox protein encoded by the pah2 protein</fullName>
    </submittedName>
</protein>
<comment type="subcellular location">
    <subcellularLocation>
        <location evidence="1 3 4">Nucleus</location>
    </subcellularLocation>
</comment>
<feature type="compositionally biased region" description="Low complexity" evidence="5">
    <location>
        <begin position="429"/>
        <end position="439"/>
    </location>
</feature>
<feature type="compositionally biased region" description="Acidic residues" evidence="5">
    <location>
        <begin position="184"/>
        <end position="204"/>
    </location>
</feature>
<dbReference type="EMBL" id="MU864391">
    <property type="protein sequence ID" value="KAK4188191.1"/>
    <property type="molecule type" value="Genomic_DNA"/>
</dbReference>
<keyword evidence="3 4" id="KW-0238">DNA-binding</keyword>
<dbReference type="GO" id="GO:0005634">
    <property type="term" value="C:nucleus"/>
    <property type="evidence" value="ECO:0007669"/>
    <property type="project" value="UniProtKB-SubCell"/>
</dbReference>
<feature type="compositionally biased region" description="Low complexity" evidence="5">
    <location>
        <begin position="142"/>
        <end position="164"/>
    </location>
</feature>
<dbReference type="InterPro" id="IPR009057">
    <property type="entry name" value="Homeodomain-like_sf"/>
</dbReference>
<feature type="DNA-binding region" description="Homeobox" evidence="3">
    <location>
        <begin position="221"/>
        <end position="281"/>
    </location>
</feature>
<dbReference type="PANTHER" id="PTHR24332">
    <property type="entry name" value="HOMEOBOX PROTEIN CDX"/>
    <property type="match status" value="1"/>
</dbReference>
<evidence type="ECO:0000256" key="3">
    <source>
        <dbReference type="PROSITE-ProRule" id="PRU00108"/>
    </source>
</evidence>
<dbReference type="SUPFAM" id="SSF46689">
    <property type="entry name" value="Homeodomain-like"/>
    <property type="match status" value="1"/>
</dbReference>